<keyword evidence="3" id="KW-1185">Reference proteome</keyword>
<keyword evidence="1" id="KW-0472">Membrane</keyword>
<reference evidence="2 3" key="1">
    <citation type="submission" date="2016-04" db="EMBL/GenBank/DDBJ databases">
        <title>Genome sequence of Methanobrevibacter cuticularis DSM 11139.</title>
        <authorList>
            <person name="Poehlein A."/>
            <person name="Seedorf H."/>
            <person name="Daniel R."/>
        </authorList>
    </citation>
    <scope>NUCLEOTIDE SEQUENCE [LARGE SCALE GENOMIC DNA]</scope>
    <source>
        <strain evidence="2 3">DSM 11139</strain>
    </source>
</reference>
<dbReference type="EMBL" id="LWMW01000105">
    <property type="protein sequence ID" value="KZX15882.1"/>
    <property type="molecule type" value="Genomic_DNA"/>
</dbReference>
<dbReference type="Proteomes" id="UP000077275">
    <property type="component" value="Unassembled WGS sequence"/>
</dbReference>
<dbReference type="OrthoDB" id="377236at2157"/>
<organism evidence="2 3">
    <name type="scientific">Methanobrevibacter cuticularis</name>
    <dbReference type="NCBI Taxonomy" id="47311"/>
    <lineage>
        <taxon>Archaea</taxon>
        <taxon>Methanobacteriati</taxon>
        <taxon>Methanobacteriota</taxon>
        <taxon>Methanomada group</taxon>
        <taxon>Methanobacteria</taxon>
        <taxon>Methanobacteriales</taxon>
        <taxon>Methanobacteriaceae</taxon>
        <taxon>Methanobrevibacter</taxon>
    </lineage>
</organism>
<protein>
    <recommendedName>
        <fullName evidence="4">Acid-resistance membrane protein</fullName>
    </recommendedName>
</protein>
<comment type="caution">
    <text evidence="2">The sequence shown here is derived from an EMBL/GenBank/DDBJ whole genome shotgun (WGS) entry which is preliminary data.</text>
</comment>
<evidence type="ECO:0000313" key="3">
    <source>
        <dbReference type="Proteomes" id="UP000077275"/>
    </source>
</evidence>
<feature type="transmembrane region" description="Helical" evidence="1">
    <location>
        <begin position="84"/>
        <end position="102"/>
    </location>
</feature>
<dbReference type="RefSeq" id="WP_067259791.1">
    <property type="nucleotide sequence ID" value="NZ_LWMW01000105.1"/>
</dbReference>
<proteinExistence type="predicted"/>
<evidence type="ECO:0000313" key="2">
    <source>
        <dbReference type="EMBL" id="KZX15882.1"/>
    </source>
</evidence>
<name>A0A166DRP9_9EURY</name>
<evidence type="ECO:0000256" key="1">
    <source>
        <dbReference type="SAM" id="Phobius"/>
    </source>
</evidence>
<feature type="transmembrane region" description="Helical" evidence="1">
    <location>
        <begin position="9"/>
        <end position="26"/>
    </location>
</feature>
<accession>A0A166DRP9</accession>
<dbReference type="AlphaFoldDB" id="A0A166DRP9"/>
<evidence type="ECO:0008006" key="4">
    <source>
        <dbReference type="Google" id="ProtNLM"/>
    </source>
</evidence>
<keyword evidence="1" id="KW-0812">Transmembrane</keyword>
<sequence>MNFNRTEQFAVIFAFIFVSWSLLPLVENVPITTMTIASSVVLFLVGIAYPIIIFKPEWSKAILLFEGIIFLIIGLMYLNFPVNIIYMVLGLILVVVSLMAYANRLPGRLFSRTRKF</sequence>
<gene>
    <name evidence="2" type="ORF">MBCUT_12070</name>
</gene>
<feature type="transmembrane region" description="Helical" evidence="1">
    <location>
        <begin position="61"/>
        <end position="78"/>
    </location>
</feature>
<keyword evidence="1" id="KW-1133">Transmembrane helix</keyword>
<feature type="transmembrane region" description="Helical" evidence="1">
    <location>
        <begin position="32"/>
        <end position="54"/>
    </location>
</feature>
<dbReference type="PATRIC" id="fig|47311.3.peg.1324"/>